<protein>
    <submittedName>
        <fullName evidence="1">Uncharacterized protein</fullName>
    </submittedName>
</protein>
<accession>A0A9P7VQC5</accession>
<keyword evidence="2" id="KW-1185">Reference proteome</keyword>
<dbReference type="GeneID" id="66102448"/>
<dbReference type="Proteomes" id="UP000812287">
    <property type="component" value="Unassembled WGS sequence"/>
</dbReference>
<proteinExistence type="predicted"/>
<evidence type="ECO:0000313" key="1">
    <source>
        <dbReference type="EMBL" id="KAG7444857.1"/>
    </source>
</evidence>
<dbReference type="RefSeq" id="XP_043038357.1">
    <property type="nucleotide sequence ID" value="XM_043180152.1"/>
</dbReference>
<dbReference type="EMBL" id="MU250539">
    <property type="protein sequence ID" value="KAG7444857.1"/>
    <property type="molecule type" value="Genomic_DNA"/>
</dbReference>
<gene>
    <name evidence="1" type="ORF">BT62DRAFT_230991</name>
</gene>
<evidence type="ECO:0000313" key="2">
    <source>
        <dbReference type="Proteomes" id="UP000812287"/>
    </source>
</evidence>
<name>A0A9P7VQC5_9AGAR</name>
<comment type="caution">
    <text evidence="1">The sequence shown here is derived from an EMBL/GenBank/DDBJ whole genome shotgun (WGS) entry which is preliminary data.</text>
</comment>
<organism evidence="1 2">
    <name type="scientific">Guyanagaster necrorhizus</name>
    <dbReference type="NCBI Taxonomy" id="856835"/>
    <lineage>
        <taxon>Eukaryota</taxon>
        <taxon>Fungi</taxon>
        <taxon>Dikarya</taxon>
        <taxon>Basidiomycota</taxon>
        <taxon>Agaricomycotina</taxon>
        <taxon>Agaricomycetes</taxon>
        <taxon>Agaricomycetidae</taxon>
        <taxon>Agaricales</taxon>
        <taxon>Marasmiineae</taxon>
        <taxon>Physalacriaceae</taxon>
        <taxon>Guyanagaster</taxon>
    </lineage>
</organism>
<dbReference type="AlphaFoldDB" id="A0A9P7VQC5"/>
<reference evidence="1" key="1">
    <citation type="submission" date="2020-11" db="EMBL/GenBank/DDBJ databases">
        <title>Adaptations for nitrogen fixation in a non-lichenized fungal sporocarp promotes dispersal by wood-feeding termites.</title>
        <authorList>
            <consortium name="DOE Joint Genome Institute"/>
            <person name="Koch R.A."/>
            <person name="Yoon G."/>
            <person name="Arayal U."/>
            <person name="Lail K."/>
            <person name="Amirebrahimi M."/>
            <person name="Labutti K."/>
            <person name="Lipzen A."/>
            <person name="Riley R."/>
            <person name="Barry K."/>
            <person name="Henrissat B."/>
            <person name="Grigoriev I.V."/>
            <person name="Herr J.R."/>
            <person name="Aime M.C."/>
        </authorList>
    </citation>
    <scope>NUCLEOTIDE SEQUENCE</scope>
    <source>
        <strain evidence="1">MCA 3950</strain>
    </source>
</reference>
<dbReference type="OrthoDB" id="2870744at2759"/>
<sequence length="137" mass="15887">MRNNKDWLSPTVKLNDIPILASITCLSICPNFLDGNKERPNFFYRLFHTCRELQHLDVSCASSVLLTDFLGSLCVAPRLHSFVLTRPRKVNEGDFTKAAMRAARMHHDLREFTFRDVNPWDHWDYLTILTGHSGRRA</sequence>